<comment type="caution">
    <text evidence="3">The sequence shown here is derived from an EMBL/GenBank/DDBJ whole genome shotgun (WGS) entry which is preliminary data.</text>
</comment>
<evidence type="ECO:0000313" key="4">
    <source>
        <dbReference type="Proteomes" id="UP001596013"/>
    </source>
</evidence>
<organism evidence="3 4">
    <name type="scientific">Rhodanobacter umsongensis</name>
    <dbReference type="NCBI Taxonomy" id="633153"/>
    <lineage>
        <taxon>Bacteria</taxon>
        <taxon>Pseudomonadati</taxon>
        <taxon>Pseudomonadota</taxon>
        <taxon>Gammaproteobacteria</taxon>
        <taxon>Lysobacterales</taxon>
        <taxon>Rhodanobacteraceae</taxon>
        <taxon>Rhodanobacter</taxon>
    </lineage>
</organism>
<dbReference type="RefSeq" id="WP_377306977.1">
    <property type="nucleotide sequence ID" value="NZ_JBHSMK010000011.1"/>
</dbReference>
<dbReference type="InterPro" id="IPR057311">
    <property type="entry name" value="GrebAB-C-like"/>
</dbReference>
<evidence type="ECO:0000313" key="3">
    <source>
        <dbReference type="EMBL" id="MFC5438362.1"/>
    </source>
</evidence>
<dbReference type="Proteomes" id="UP001596013">
    <property type="component" value="Unassembled WGS sequence"/>
</dbReference>
<proteinExistence type="predicted"/>
<name>A0ABW0JQL3_9GAMM</name>
<dbReference type="EMBL" id="JBHSMK010000011">
    <property type="protein sequence ID" value="MFC5438362.1"/>
    <property type="molecule type" value="Genomic_DNA"/>
</dbReference>
<protein>
    <submittedName>
        <fullName evidence="3">Uncharacterized protein</fullName>
    </submittedName>
</protein>
<evidence type="ECO:0000259" key="2">
    <source>
        <dbReference type="Pfam" id="PF24407"/>
    </source>
</evidence>
<dbReference type="Pfam" id="PF24407">
    <property type="entry name" value="HTH_upst_double_PIN"/>
    <property type="match status" value="1"/>
</dbReference>
<keyword evidence="4" id="KW-1185">Reference proteome</keyword>
<dbReference type="InterPro" id="IPR056620">
    <property type="entry name" value="HTH_next_PIN-TPR-GreABC"/>
</dbReference>
<dbReference type="Pfam" id="PF24388">
    <property type="entry name" value="Permuted_GreAB-C"/>
    <property type="match status" value="1"/>
</dbReference>
<feature type="domain" description="HTH" evidence="2">
    <location>
        <begin position="896"/>
        <end position="965"/>
    </location>
</feature>
<feature type="domain" description="GreAB-C-like" evidence="1">
    <location>
        <begin position="1543"/>
        <end position="1579"/>
    </location>
</feature>
<evidence type="ECO:0000259" key="1">
    <source>
        <dbReference type="Pfam" id="PF24388"/>
    </source>
</evidence>
<reference evidence="4" key="1">
    <citation type="journal article" date="2019" name="Int. J. Syst. Evol. Microbiol.">
        <title>The Global Catalogue of Microorganisms (GCM) 10K type strain sequencing project: providing services to taxonomists for standard genome sequencing and annotation.</title>
        <authorList>
            <consortium name="The Broad Institute Genomics Platform"/>
            <consortium name="The Broad Institute Genome Sequencing Center for Infectious Disease"/>
            <person name="Wu L."/>
            <person name="Ma J."/>
        </authorList>
    </citation>
    <scope>NUCLEOTIDE SEQUENCE [LARGE SCALE GENOMIC DNA]</scope>
    <source>
        <strain evidence="4">JCM 17130</strain>
    </source>
</reference>
<gene>
    <name evidence="3" type="ORF">ACFPME_17510</name>
</gene>
<accession>A0ABW0JQL3</accession>
<sequence length="2123" mass="234312">MNRQSARLEGVPGTEAVGSKRGYYYQDVATALAWAQLRDGETLVVEVAEDLAVDMGNEAVIHQVKHLAASATLNSVLEFLDRALELRELNPGKRLAFVYRTTGRIGTEKQVAHRPAGEEGLSYWSAVQKLDRAPLPLIAVLKTLAPAKSRLHVFLAAKSTDEIVAELIASISWATREPDTSRLLQNLEERLSEIAHREYRVRWGEGRRLVPAVIDAVTRVSQEAAVENRELSYVRLLTLLETETRKSLPHRDYQQLQDAAALAENPPTEQVEADVERRLARLKAVRFFPEAEPTDLARRLASDVRDGGACQLGGKALRALALSWCARILSEDDHDLASALVGEAKVLSPQSHVTLVEALLLSKEDVAKARKLVVDERDGLAQTIRYALARREGLGEGLRWIETSGLIPTHLDADGDCVVLGDMVKQGQWDGVLGWLDRVPAEAFDACPALLWVGANVLVALSVAPQLRSNALQGPPVANELPLMDRADALALRRRAATLFRRFHNAAQSLDVPDTAASALEYCLWLQLQDRTTTAAAATEVLQHWNAAGAEEQARWVPLALVANLRIDRQELAQQIDQRAATYGALNLNDARARVALLLAQRAADSIDLWPAIREHLRPYFDPGFLENWEVQALALSGRQTDAAAALANATHLPDVVRQRLALELTGVVDEAAVEALRAAAAAEPSPATLQTLVAALQKAKQLPEAINRAFELFEMTQDREHAEDVLRLLAREERWDEVVVFLDQHPVLVEQSRALAAVYFDALFRRGRWSDAQRHSEMSAELSGRRHEIDLQLSLYSGKWEGLGLFLETIQADPDLSVEDRRRFARLATALGRTAIAKRLAKAAVEAAPDAPSVLLDGYMLAVRGRWDDDEEVASWLHRAIALSDENGPVHAKDLAELVELAPQWRTRTEALSKGIASAEMYLGLVAQHLNRPLATFLLANAVANQNERDPRRRTPISAFAAVRRVALLRPQVIALDQTALLTLGRLGLLPKLLQAFERIYVPHATGVWLFSEYAEVQFHQPGRIHDARRLLRAIAADELRMAPVGGEHSRRLAAEVGVDLAQLLQAVTLHRETLTDTFVVRPGPVHRAASLMREEANLGETAPLFRSCLEIVRSLHFHGLLADDAHERALAYLTQNDKGFTHDSTVPLAAALYLDDVTVSYFQHLNLWKPLADAGFKLFIHPDVKAEAAALEQLDAATQKVIEVLDALRRFLVDGQNQDKVSFLRKPAREAGDSDENAPQFLLLQAIEHEPGVEAVIVDDRAANKFAEFTYPDGSVTALGTTLDVLEWLQDTLAIDEKEWMNYRTELRRSGYLFIPVTARELGAALRASQVHDGVLIESPALRALRENHLQAQAAEMLRIPDELPWLVEIGAQIQQAIVTLWSNGDDNVETAVRAGWLVEYGRWDGFLGQLPGPWEAGRLLDIDAISLSRLLFNNAVLKRHRRAHSAWLDKEYLEPIRRSKPRLFDAVYQRVAQQFNDLSGYLATNERELPQEQLAAVAADVCKSFVSDLPQSLRDRIFEDRTLLKQLGLNRSTRITVHTDGKPSFHTSAFYTAVEQAYAGAAPTTINDEAGDTWELHVAATRAVVCRHPATGREFRVPHAQLLDVDAGRREAYLTQWARDFGLTPDNIGAWLEEVRQAPLHPHRFDLLERDLEDSPAGELERTKEAFVGPVVQSDLVPMSRRYYERLVPAWQGQRTLPEFVDALRLRVPASDPVAQVRHELLWSAHAHTAPVAGIAMLEEATLRALVSDLLPTIDLWSLTGLIEGMLARPDATQALRDLVVELITSFAAHIQDSGRVELTSRLGGMADGLLNTSGLFTGAPVYWRRLAALAHAAVLERAVLELGVPPSQLASWAHDSWSIFQTATLADVSSEPRWNGFMLAPEQLKQELIGRVLGVLECHREGLAEPLAGLAFGAADGSLEAQRVVFFSGLPGPLEGGLAIAQTLPEFLVEQFNTTLGDTSQALEFRVLASAHLAGLGTPRPEQWAKLTEIVKELALSDSIDVEANHWAALLTRLSLAAASSRDRPLADAVLRLIEEHSAAPLSLRLYAGITTCGVEAQDGEWAAAVASHVARCTAAELSREDAEYVLALLRILCDAKPVLRPRIAPIIARLNGVSKRVG</sequence>